<proteinExistence type="predicted"/>
<protein>
    <submittedName>
        <fullName evidence="1">Uncharacterized protein</fullName>
    </submittedName>
</protein>
<reference evidence="1" key="1">
    <citation type="submission" date="2020-05" db="EMBL/GenBank/DDBJ databases">
        <title>WGS assembly of Panicum virgatum.</title>
        <authorList>
            <person name="Lovell J.T."/>
            <person name="Jenkins J."/>
            <person name="Shu S."/>
            <person name="Juenger T.E."/>
            <person name="Schmutz J."/>
        </authorList>
    </citation>
    <scope>NUCLEOTIDE SEQUENCE</scope>
    <source>
        <strain evidence="1">AP13</strain>
    </source>
</reference>
<organism evidence="1 2">
    <name type="scientific">Panicum virgatum</name>
    <name type="common">Blackwell switchgrass</name>
    <dbReference type="NCBI Taxonomy" id="38727"/>
    <lineage>
        <taxon>Eukaryota</taxon>
        <taxon>Viridiplantae</taxon>
        <taxon>Streptophyta</taxon>
        <taxon>Embryophyta</taxon>
        <taxon>Tracheophyta</taxon>
        <taxon>Spermatophyta</taxon>
        <taxon>Magnoliopsida</taxon>
        <taxon>Liliopsida</taxon>
        <taxon>Poales</taxon>
        <taxon>Poaceae</taxon>
        <taxon>PACMAD clade</taxon>
        <taxon>Panicoideae</taxon>
        <taxon>Panicodae</taxon>
        <taxon>Paniceae</taxon>
        <taxon>Panicinae</taxon>
        <taxon>Panicum</taxon>
        <taxon>Panicum sect. Hiantes</taxon>
    </lineage>
</organism>
<accession>A0A8T0UYD4</accession>
<comment type="caution">
    <text evidence="1">The sequence shown here is derived from an EMBL/GenBank/DDBJ whole genome shotgun (WGS) entry which is preliminary data.</text>
</comment>
<dbReference type="Proteomes" id="UP000823388">
    <property type="component" value="Chromosome 3K"/>
</dbReference>
<name>A0A8T0UYD4_PANVG</name>
<keyword evidence="2" id="KW-1185">Reference proteome</keyword>
<evidence type="ECO:0000313" key="2">
    <source>
        <dbReference type="Proteomes" id="UP000823388"/>
    </source>
</evidence>
<dbReference type="EMBL" id="CM029041">
    <property type="protein sequence ID" value="KAG2626216.1"/>
    <property type="molecule type" value="Genomic_DNA"/>
</dbReference>
<dbReference type="AlphaFoldDB" id="A0A8T0UYD4"/>
<sequence>MSACAEHELQGISPLARRHATIRRYWLCNASTSDQTLFTSDNCRDQLDYLAGVFIHYNGSKKLSYPSGPNRSRKHLNSSSGHGQHIQLYSNMYSTSHGAWGGLCIFKAVWMEYPLCYYYMKTMRSQTY</sequence>
<gene>
    <name evidence="1" type="ORF">PVAP13_3KG329527</name>
</gene>
<evidence type="ECO:0000313" key="1">
    <source>
        <dbReference type="EMBL" id="KAG2626216.1"/>
    </source>
</evidence>